<dbReference type="PROSITE" id="PS51192">
    <property type="entry name" value="HELICASE_ATP_BIND_1"/>
    <property type="match status" value="1"/>
</dbReference>
<dbReference type="CDD" id="cd17923">
    <property type="entry name" value="DEXHc_Hrq1-like"/>
    <property type="match status" value="1"/>
</dbReference>
<dbReference type="GO" id="GO:0006289">
    <property type="term" value="P:nucleotide-excision repair"/>
    <property type="evidence" value="ECO:0007669"/>
    <property type="project" value="TreeGrafter"/>
</dbReference>
<feature type="domain" description="Helicase C-terminal" evidence="4">
    <location>
        <begin position="306"/>
        <end position="461"/>
    </location>
</feature>
<dbReference type="CDD" id="cd18797">
    <property type="entry name" value="SF2_C_Hrq"/>
    <property type="match status" value="1"/>
</dbReference>
<dbReference type="GO" id="GO:0008270">
    <property type="term" value="F:zinc ion binding"/>
    <property type="evidence" value="ECO:0007669"/>
    <property type="project" value="InterPro"/>
</dbReference>
<name>B0VJM1_CLOAI</name>
<dbReference type="Proteomes" id="UP000002019">
    <property type="component" value="Chromosome"/>
</dbReference>
<dbReference type="InterPro" id="IPR001650">
    <property type="entry name" value="Helicase_C-like"/>
</dbReference>
<dbReference type="SMART" id="SM00507">
    <property type="entry name" value="HNHc"/>
    <property type="match status" value="1"/>
</dbReference>
<dbReference type="Gene3D" id="3.40.50.300">
    <property type="entry name" value="P-loop containing nucleotide triphosphate hydrolases"/>
    <property type="match status" value="2"/>
</dbReference>
<dbReference type="eggNOG" id="COG1205">
    <property type="taxonomic scope" value="Bacteria"/>
</dbReference>
<keyword evidence="5" id="KW-0378">Hydrolase</keyword>
<dbReference type="KEGG" id="caci:CLOAM1879"/>
<keyword evidence="2" id="KW-0067">ATP-binding</keyword>
<sequence length="863" mass="96534">MTVTAIMIVRYKDKKDLGKKEEVKQQKQQIEDFIRAFKQEKRFASTIVAENTEPAKAAQTDFYPEGLLPPVQNLLQRMGIEKPYIHQAEAIKALLAGKNVVVSAGVASGKSLVYQAVILNSLVQNPQSRALLLFPTKALAQDQAQKMQMLCKELNKQNPALPAIVNGIYDGDTATDLRGKLRKQANILFTNPDMLHLGILPNHTLWSAFFSRLAYVIIDEVHIYRGVFGSHTANLFRRLKRITAVYGIKPQFIFTSATLANARELAETLIEEPVVLIDKDGSPKGERHFYICNPPVIEPALGIRRSSTQEISSIAKSLLQTNLQALLFTGSRRSVELIFRYLTADQKIADKVRSYRSGYLAEERRKVERDLREGEIGLVISTNALELGIDIGGLDAILLNGYPGTICATRQQAGRAGRKGNPSLCILEASGNPLDQYICQHPEYIFANNPEQALLDPNNSEILRLQLLCAISEMAFKEGENFGALSFAEIQGHLFALLDEGLIRHIGNRYIGISGKYPAGDVSLRNAGNQFQILADDELVGWVDSGSVKWMTHPNAIYLHQGETWVVKELSIEQKKVILEPVQVNYYTQATQFTEIALNDLWRLENVTGGRKHFGEVTVTRTITGFKRLRFWTMEVLDQEELDLPPEIMQTQAYWISLAEETVERIRNQGLWNNDSNDYGHKWEEICEQIRQRDNYHCRNCGATGDLEVHHIIPFRRFEDPAEANEPDNLVALCPRCHRLAETRVHIQSGLAALAYLLGNLAPFFVMCAPQDLGVHSEDKSPLALGNPVIVIYDNVPGGIGLSRKLYELHNQLLYAGMDRIKGCACENGCPACVGPVAENGIGAKEEAMAILKELIEEVRIEN</sequence>
<dbReference type="InterPro" id="IPR018973">
    <property type="entry name" value="MZB"/>
</dbReference>
<accession>B0VJM1</accession>
<dbReference type="CDD" id="cd00085">
    <property type="entry name" value="HNHc"/>
    <property type="match status" value="1"/>
</dbReference>
<dbReference type="InterPro" id="IPR014001">
    <property type="entry name" value="Helicase_ATP-bd"/>
</dbReference>
<dbReference type="PANTHER" id="PTHR47957:SF3">
    <property type="entry name" value="ATP-DEPENDENT HELICASE HRQ1"/>
    <property type="match status" value="1"/>
</dbReference>
<dbReference type="SMART" id="SM00487">
    <property type="entry name" value="DEXDc"/>
    <property type="match status" value="1"/>
</dbReference>
<evidence type="ECO:0000313" key="5">
    <source>
        <dbReference type="EMBL" id="CAO81706.1"/>
    </source>
</evidence>
<dbReference type="PANTHER" id="PTHR47957">
    <property type="entry name" value="ATP-DEPENDENT HELICASE HRQ1"/>
    <property type="match status" value="1"/>
</dbReference>
<organism evidence="5 6">
    <name type="scientific">Cloacimonas acidaminovorans (strain Evry)</name>
    <dbReference type="NCBI Taxonomy" id="459349"/>
    <lineage>
        <taxon>Bacteria</taxon>
        <taxon>Pseudomonadati</taxon>
        <taxon>Candidatus Cloacimonadota</taxon>
        <taxon>Candidatus Cloacimonadia</taxon>
        <taxon>Candidatus Cloacimonadales</taxon>
        <taxon>Candidatus Cloacimonadaceae</taxon>
        <taxon>Candidatus Cloacimonas</taxon>
    </lineage>
</organism>
<dbReference type="InterPro" id="IPR003615">
    <property type="entry name" value="HNH_nuc"/>
</dbReference>
<dbReference type="Gene3D" id="1.10.30.50">
    <property type="match status" value="1"/>
</dbReference>
<evidence type="ECO:0000259" key="3">
    <source>
        <dbReference type="PROSITE" id="PS51192"/>
    </source>
</evidence>
<dbReference type="GO" id="GO:0036297">
    <property type="term" value="P:interstrand cross-link repair"/>
    <property type="evidence" value="ECO:0007669"/>
    <property type="project" value="TreeGrafter"/>
</dbReference>
<evidence type="ECO:0000256" key="2">
    <source>
        <dbReference type="ARBA" id="ARBA00022840"/>
    </source>
</evidence>
<dbReference type="eggNOG" id="COG1111">
    <property type="taxonomic scope" value="Bacteria"/>
</dbReference>
<dbReference type="GO" id="GO:0016787">
    <property type="term" value="F:hydrolase activity"/>
    <property type="evidence" value="ECO:0007669"/>
    <property type="project" value="UniProtKB-KW"/>
</dbReference>
<dbReference type="EC" id="3.6.1.-" evidence="5"/>
<dbReference type="InterPro" id="IPR011545">
    <property type="entry name" value="DEAD/DEAH_box_helicase_dom"/>
</dbReference>
<dbReference type="AlphaFoldDB" id="B0VJM1"/>
<keyword evidence="1" id="KW-0547">Nucleotide-binding</keyword>
<dbReference type="InterPro" id="IPR002711">
    <property type="entry name" value="HNH"/>
</dbReference>
<reference evidence="5 6" key="1">
    <citation type="journal article" date="2008" name="J. Bacteriol.">
        <title>'Candidatus Cloacamonas acidaminovorans': genome sequence reconstruction provides a first glimpse of a new bacterial division.</title>
        <authorList>
            <person name="Pelletier E."/>
            <person name="Kreimeyer A."/>
            <person name="Bocs S."/>
            <person name="Rouy Z."/>
            <person name="Gyapay G."/>
            <person name="Chouari R."/>
            <person name="Riviere D."/>
            <person name="Ganesan A."/>
            <person name="Daegelen P."/>
            <person name="Sghir A."/>
            <person name="Cohen G.N."/>
            <person name="Medigue C."/>
            <person name="Weissenbach J."/>
            <person name="Le Paslier D."/>
        </authorList>
    </citation>
    <scope>NUCLEOTIDE SEQUENCE [LARGE SCALE GENOMIC DNA]</scope>
    <source>
        <strain evidence="6">Evry</strain>
    </source>
</reference>
<proteinExistence type="predicted"/>
<evidence type="ECO:0000313" key="6">
    <source>
        <dbReference type="Proteomes" id="UP000002019"/>
    </source>
</evidence>
<keyword evidence="6" id="KW-1185">Reference proteome</keyword>
<dbReference type="HOGENOM" id="CLU_000809_3_2_0"/>
<dbReference type="Pfam" id="PF09369">
    <property type="entry name" value="MZB"/>
    <property type="match status" value="1"/>
</dbReference>
<dbReference type="SUPFAM" id="SSF52540">
    <property type="entry name" value="P-loop containing nucleoside triphosphate hydrolases"/>
    <property type="match status" value="1"/>
</dbReference>
<protein>
    <submittedName>
        <fullName evidence="5">ATP dependant helicase yprA</fullName>
        <ecNumber evidence="5">3.6.1.-</ecNumber>
    </submittedName>
</protein>
<dbReference type="SMART" id="SM00490">
    <property type="entry name" value="HELICc"/>
    <property type="match status" value="1"/>
</dbReference>
<dbReference type="GO" id="GO:0005524">
    <property type="term" value="F:ATP binding"/>
    <property type="evidence" value="ECO:0007669"/>
    <property type="project" value="UniProtKB-KW"/>
</dbReference>
<evidence type="ECO:0000259" key="4">
    <source>
        <dbReference type="PROSITE" id="PS51194"/>
    </source>
</evidence>
<dbReference type="Pfam" id="PF00270">
    <property type="entry name" value="DEAD"/>
    <property type="match status" value="1"/>
</dbReference>
<dbReference type="STRING" id="459349.CLOAM1879"/>
<dbReference type="InterPro" id="IPR027417">
    <property type="entry name" value="P-loop_NTPase"/>
</dbReference>
<dbReference type="GO" id="GO:0004519">
    <property type="term" value="F:endonuclease activity"/>
    <property type="evidence" value="ECO:0007669"/>
    <property type="project" value="InterPro"/>
</dbReference>
<dbReference type="Pfam" id="PF01844">
    <property type="entry name" value="HNH"/>
    <property type="match status" value="1"/>
</dbReference>
<keyword evidence="5" id="KW-0347">Helicase</keyword>
<dbReference type="eggNOG" id="COG1403">
    <property type="taxonomic scope" value="Bacteria"/>
</dbReference>
<dbReference type="GO" id="GO:0003676">
    <property type="term" value="F:nucleic acid binding"/>
    <property type="evidence" value="ECO:0007669"/>
    <property type="project" value="InterPro"/>
</dbReference>
<dbReference type="GO" id="GO:0043138">
    <property type="term" value="F:3'-5' DNA helicase activity"/>
    <property type="evidence" value="ECO:0007669"/>
    <property type="project" value="TreeGrafter"/>
</dbReference>
<feature type="domain" description="Helicase ATP-binding" evidence="3">
    <location>
        <begin position="91"/>
        <end position="277"/>
    </location>
</feature>
<dbReference type="Pfam" id="PF00271">
    <property type="entry name" value="Helicase_C"/>
    <property type="match status" value="1"/>
</dbReference>
<gene>
    <name evidence="5" type="ordered locus">CLOAM1879</name>
</gene>
<evidence type="ECO:0000256" key="1">
    <source>
        <dbReference type="ARBA" id="ARBA00022741"/>
    </source>
</evidence>
<dbReference type="EMBL" id="CU466930">
    <property type="protein sequence ID" value="CAO81706.1"/>
    <property type="molecule type" value="Genomic_DNA"/>
</dbReference>
<dbReference type="PROSITE" id="PS51194">
    <property type="entry name" value="HELICASE_CTER"/>
    <property type="match status" value="1"/>
</dbReference>